<dbReference type="PRINTS" id="PR00301">
    <property type="entry name" value="HEATSHOCK70"/>
</dbReference>
<dbReference type="SUPFAM" id="SSF100934">
    <property type="entry name" value="Heat shock protein 70kD (HSP70), C-terminal subdomain"/>
    <property type="match status" value="2"/>
</dbReference>
<dbReference type="Proteomes" id="UP001642540">
    <property type="component" value="Unassembled WGS sequence"/>
</dbReference>
<dbReference type="PANTHER" id="PTHR45639:SF4">
    <property type="entry name" value="HSC70CB, ISOFORM G"/>
    <property type="match status" value="1"/>
</dbReference>
<protein>
    <recommendedName>
        <fullName evidence="7">Heat shock 70 kDa protein 4L</fullName>
    </recommendedName>
</protein>
<dbReference type="EMBL" id="CAXLJM020000035">
    <property type="protein sequence ID" value="CAL8104143.1"/>
    <property type="molecule type" value="Genomic_DNA"/>
</dbReference>
<evidence type="ECO:0008006" key="7">
    <source>
        <dbReference type="Google" id="ProtNLM"/>
    </source>
</evidence>
<keyword evidence="3" id="KW-0067">ATP-binding</keyword>
<evidence type="ECO:0000256" key="1">
    <source>
        <dbReference type="ARBA" id="ARBA00007381"/>
    </source>
</evidence>
<dbReference type="Gene3D" id="3.30.420.40">
    <property type="match status" value="2"/>
</dbReference>
<name>A0ABP1QJ58_9HEXA</name>
<reference evidence="5 6" key="1">
    <citation type="submission" date="2024-08" db="EMBL/GenBank/DDBJ databases">
        <authorList>
            <person name="Cucini C."/>
            <person name="Frati F."/>
        </authorList>
    </citation>
    <scope>NUCLEOTIDE SEQUENCE [LARGE SCALE GENOMIC DNA]</scope>
</reference>
<gene>
    <name evidence="5" type="ORF">ODALV1_LOCUS11665</name>
</gene>
<dbReference type="SUPFAM" id="SSF53067">
    <property type="entry name" value="Actin-like ATPase domain"/>
    <property type="match status" value="2"/>
</dbReference>
<evidence type="ECO:0000256" key="2">
    <source>
        <dbReference type="ARBA" id="ARBA00022741"/>
    </source>
</evidence>
<feature type="compositionally biased region" description="Polar residues" evidence="4">
    <location>
        <begin position="525"/>
        <end position="542"/>
    </location>
</feature>
<feature type="compositionally biased region" description="Low complexity" evidence="4">
    <location>
        <begin position="802"/>
        <end position="811"/>
    </location>
</feature>
<dbReference type="Gene3D" id="3.30.30.30">
    <property type="match status" value="1"/>
</dbReference>
<evidence type="ECO:0000256" key="4">
    <source>
        <dbReference type="SAM" id="MobiDB-lite"/>
    </source>
</evidence>
<dbReference type="InterPro" id="IPR029048">
    <property type="entry name" value="HSP70_C_sf"/>
</dbReference>
<evidence type="ECO:0000313" key="5">
    <source>
        <dbReference type="EMBL" id="CAL8104143.1"/>
    </source>
</evidence>
<evidence type="ECO:0000256" key="3">
    <source>
        <dbReference type="ARBA" id="ARBA00022840"/>
    </source>
</evidence>
<dbReference type="CDD" id="cd10228">
    <property type="entry name" value="ASKHA_NBD_HSP70_HSPA4_like"/>
    <property type="match status" value="1"/>
</dbReference>
<evidence type="ECO:0000313" key="6">
    <source>
        <dbReference type="Proteomes" id="UP001642540"/>
    </source>
</evidence>
<feature type="region of interest" description="Disordered" evidence="4">
    <location>
        <begin position="512"/>
        <end position="552"/>
    </location>
</feature>
<dbReference type="Gene3D" id="2.60.34.10">
    <property type="entry name" value="Substrate Binding Domain Of DNAk, Chain A, domain 1"/>
    <property type="match status" value="1"/>
</dbReference>
<keyword evidence="2" id="KW-0547">Nucleotide-binding</keyword>
<comment type="similarity">
    <text evidence="1">Belongs to the heat shock protein 70 family.</text>
</comment>
<dbReference type="InterPro" id="IPR013126">
    <property type="entry name" value="Hsp_70_fam"/>
</dbReference>
<comment type="caution">
    <text evidence="5">The sequence shown here is derived from an EMBL/GenBank/DDBJ whole genome shotgun (WGS) entry which is preliminary data.</text>
</comment>
<proteinExistence type="inferred from homology"/>
<dbReference type="PANTHER" id="PTHR45639">
    <property type="entry name" value="HSC70CB, ISOFORM G-RELATED"/>
    <property type="match status" value="1"/>
</dbReference>
<accession>A0ABP1QJ58</accession>
<dbReference type="SUPFAM" id="SSF100920">
    <property type="entry name" value="Heat shock protein 70kD (HSP70), peptide-binding domain"/>
    <property type="match status" value="1"/>
</dbReference>
<dbReference type="InterPro" id="IPR043129">
    <property type="entry name" value="ATPase_NBD"/>
</dbReference>
<dbReference type="Gene3D" id="1.20.1270.10">
    <property type="match status" value="1"/>
</dbReference>
<organism evidence="5 6">
    <name type="scientific">Orchesella dallaii</name>
    <dbReference type="NCBI Taxonomy" id="48710"/>
    <lineage>
        <taxon>Eukaryota</taxon>
        <taxon>Metazoa</taxon>
        <taxon>Ecdysozoa</taxon>
        <taxon>Arthropoda</taxon>
        <taxon>Hexapoda</taxon>
        <taxon>Collembola</taxon>
        <taxon>Entomobryomorpha</taxon>
        <taxon>Entomobryoidea</taxon>
        <taxon>Orchesellidae</taxon>
        <taxon>Orchesellinae</taxon>
        <taxon>Orchesella</taxon>
    </lineage>
</organism>
<dbReference type="Gene3D" id="3.90.640.10">
    <property type="entry name" value="Actin, Chain A, domain 4"/>
    <property type="match status" value="1"/>
</dbReference>
<dbReference type="InterPro" id="IPR029047">
    <property type="entry name" value="HSP70_peptide-bd_sf"/>
</dbReference>
<keyword evidence="6" id="KW-1185">Reference proteome</keyword>
<dbReference type="Pfam" id="PF00012">
    <property type="entry name" value="HSP70"/>
    <property type="match status" value="1"/>
</dbReference>
<feature type="compositionally biased region" description="Basic and acidic residues" evidence="4">
    <location>
        <begin position="772"/>
        <end position="781"/>
    </location>
</feature>
<sequence length="817" mass="92110">MSVVGIDFGNESSFVAVARAGGIETIDNDYSLRATPSFVAFGKRQRILGVAAKNQAVTNLTNTIFGFKRFLGRPFDDPRVQEDAKRVPFEIVRLGNGVGIKARFLGEEQVYTPEQVTAMMFTKLKETAEHGIQAKVHDCVISVPSYFTEAERRALLDAAQIAGLNPLRLFNETAAAALNYGIYKQDLPEPEAEARNVVIVDCGHSAIQVCVVAFNKGKLKIIASTSDSDLGGRNFDAALAAHFCVEFRSKYGIDPESDHKAYMRLLTEVEKLKKQMSANATKLPLNIECFMEEKDVSSSMCRADFEQICLMLFQRVEFVLQKCLEDSKLDITSIHSVEIVGGSTRIPGIKLLIEKVFRKIPSTTLNQDEAVSRGCALQCAILSPAFKVRDFQITDVQAYPIKIVWEESLGEDGAAEIFPQNHPAPFSRMVSFLRKKPLTLTAMYTGKIPYPTHEIGKFSVEFKNEDSEPRKLKIKARVNMNGIFSICNATGYEKVEYEESVEEAMDTDVQVIPANDDHPDAGASENPTPSSEPTNHSQNTDADVNMEDADKKATKKVQYKSIDLPVKSLTFGLSRSELDEKIMSEVHMISRDRSEKDRLDCKNTLEEYVYDLREKLDMDLQSFIEEGERQKLTETLSYFENWLYEGGEDEKKEVYANKLEELKGRGEPIKERRIESEERPQAMKQIEISLQITRKILDAYNAKDPNYEHIDQKEMDKVVKALHETEAWLDECRQKFNNYQPYMPLPIKCKEILEQRKIFENKVTKILNTPKPKAEPPKEAPKSPNNDGAKTKNPVEVSASDNNEGNNPEGPIEVQLD</sequence>
<feature type="region of interest" description="Disordered" evidence="4">
    <location>
        <begin position="764"/>
        <end position="817"/>
    </location>
</feature>